<dbReference type="InParanoid" id="A0A6P7XDX1"/>
<dbReference type="Pfam" id="PF00096">
    <property type="entry name" value="zf-C2H2"/>
    <property type="match status" value="8"/>
</dbReference>
<evidence type="ECO:0000256" key="9">
    <source>
        <dbReference type="ARBA" id="ARBA00023163"/>
    </source>
</evidence>
<feature type="compositionally biased region" description="Basic and acidic residues" evidence="12">
    <location>
        <begin position="189"/>
        <end position="206"/>
    </location>
</feature>
<keyword evidence="10" id="KW-0539">Nucleus</keyword>
<reference evidence="15" key="1">
    <citation type="submission" date="2025-08" db="UniProtKB">
        <authorList>
            <consortium name="RefSeq"/>
        </authorList>
    </citation>
    <scope>IDENTIFICATION</scope>
</reference>
<evidence type="ECO:0000256" key="7">
    <source>
        <dbReference type="ARBA" id="ARBA00023015"/>
    </source>
</evidence>
<feature type="region of interest" description="Disordered" evidence="12">
    <location>
        <begin position="156"/>
        <end position="232"/>
    </location>
</feature>
<dbReference type="PANTHER" id="PTHR24393">
    <property type="entry name" value="ZINC FINGER PROTEIN"/>
    <property type="match status" value="1"/>
</dbReference>
<dbReference type="SUPFAM" id="SSF57667">
    <property type="entry name" value="beta-beta-alpha zinc fingers"/>
    <property type="match status" value="5"/>
</dbReference>
<dbReference type="FunFam" id="3.30.160.60:FF:000367">
    <property type="entry name" value="Zinc finger protein 572"/>
    <property type="match status" value="1"/>
</dbReference>
<dbReference type="Gene3D" id="3.30.160.60">
    <property type="entry name" value="Classic Zinc Finger"/>
    <property type="match status" value="8"/>
</dbReference>
<dbReference type="RefSeq" id="XP_030050723.1">
    <property type="nucleotide sequence ID" value="XM_030194863.1"/>
</dbReference>
<dbReference type="FunFam" id="3.30.160.60:FF:000358">
    <property type="entry name" value="zinc finger protein 24"/>
    <property type="match status" value="1"/>
</dbReference>
<comment type="similarity">
    <text evidence="2">Belongs to the krueppel C2H2-type zinc-finger protein family.</text>
</comment>
<keyword evidence="7" id="KW-0805">Transcription regulation</keyword>
<dbReference type="PROSITE" id="PS50157">
    <property type="entry name" value="ZINC_FINGER_C2H2_2"/>
    <property type="match status" value="8"/>
</dbReference>
<evidence type="ECO:0000259" key="13">
    <source>
        <dbReference type="PROSITE" id="PS50157"/>
    </source>
</evidence>
<dbReference type="FunFam" id="3.30.160.60:FF:002343">
    <property type="entry name" value="Zinc finger protein 33A"/>
    <property type="match status" value="1"/>
</dbReference>
<name>A0A6P7XDX1_9AMPH</name>
<proteinExistence type="inferred from homology"/>
<dbReference type="GeneID" id="115464495"/>
<keyword evidence="8" id="KW-0238">DNA-binding</keyword>
<evidence type="ECO:0000256" key="4">
    <source>
        <dbReference type="ARBA" id="ARBA00022737"/>
    </source>
</evidence>
<evidence type="ECO:0000256" key="3">
    <source>
        <dbReference type="ARBA" id="ARBA00022723"/>
    </source>
</evidence>
<feature type="domain" description="C2H2-type" evidence="13">
    <location>
        <begin position="505"/>
        <end position="532"/>
    </location>
</feature>
<keyword evidence="3" id="KW-0479">Metal-binding</keyword>
<dbReference type="PROSITE" id="PS00028">
    <property type="entry name" value="ZINC_FINGER_C2H2_1"/>
    <property type="match status" value="8"/>
</dbReference>
<dbReference type="PANTHER" id="PTHR24393:SF151">
    <property type="entry name" value="C2H2-TYPE DOMAIN-CONTAINING PROTEIN"/>
    <property type="match status" value="1"/>
</dbReference>
<evidence type="ECO:0000256" key="6">
    <source>
        <dbReference type="ARBA" id="ARBA00022833"/>
    </source>
</evidence>
<dbReference type="SMART" id="SM00355">
    <property type="entry name" value="ZnF_C2H2"/>
    <property type="match status" value="8"/>
</dbReference>
<accession>A0A6P7XDX1</accession>
<feature type="domain" description="C2H2-type" evidence="13">
    <location>
        <begin position="477"/>
        <end position="504"/>
    </location>
</feature>
<feature type="domain" description="C2H2-type" evidence="13">
    <location>
        <begin position="449"/>
        <end position="476"/>
    </location>
</feature>
<dbReference type="GO" id="GO:0008270">
    <property type="term" value="F:zinc ion binding"/>
    <property type="evidence" value="ECO:0007669"/>
    <property type="project" value="UniProtKB-KW"/>
</dbReference>
<evidence type="ECO:0000256" key="2">
    <source>
        <dbReference type="ARBA" id="ARBA00006991"/>
    </source>
</evidence>
<dbReference type="FunFam" id="3.30.160.60:FF:001270">
    <property type="entry name" value="zinc finger protein 583 isoform X1"/>
    <property type="match status" value="1"/>
</dbReference>
<evidence type="ECO:0000256" key="1">
    <source>
        <dbReference type="ARBA" id="ARBA00004123"/>
    </source>
</evidence>
<keyword evidence="9" id="KW-0804">Transcription</keyword>
<dbReference type="Proteomes" id="UP000515156">
    <property type="component" value="Chromosome 3"/>
</dbReference>
<gene>
    <name evidence="15" type="primary">LOC115464495</name>
</gene>
<dbReference type="InterPro" id="IPR036236">
    <property type="entry name" value="Znf_C2H2_sf"/>
</dbReference>
<dbReference type="GO" id="GO:0001228">
    <property type="term" value="F:DNA-binding transcription activator activity, RNA polymerase II-specific"/>
    <property type="evidence" value="ECO:0007669"/>
    <property type="project" value="TreeGrafter"/>
</dbReference>
<evidence type="ECO:0000313" key="15">
    <source>
        <dbReference type="RefSeq" id="XP_030050723.1"/>
    </source>
</evidence>
<evidence type="ECO:0000256" key="5">
    <source>
        <dbReference type="ARBA" id="ARBA00022771"/>
    </source>
</evidence>
<organism evidence="14 15">
    <name type="scientific">Microcaecilia unicolor</name>
    <dbReference type="NCBI Taxonomy" id="1415580"/>
    <lineage>
        <taxon>Eukaryota</taxon>
        <taxon>Metazoa</taxon>
        <taxon>Chordata</taxon>
        <taxon>Craniata</taxon>
        <taxon>Vertebrata</taxon>
        <taxon>Euteleostomi</taxon>
        <taxon>Amphibia</taxon>
        <taxon>Gymnophiona</taxon>
        <taxon>Siphonopidae</taxon>
        <taxon>Microcaecilia</taxon>
    </lineage>
</organism>
<dbReference type="OrthoDB" id="40579at2759"/>
<keyword evidence="5 11" id="KW-0863">Zinc-finger</keyword>
<feature type="domain" description="C2H2-type" evidence="13">
    <location>
        <begin position="393"/>
        <end position="420"/>
    </location>
</feature>
<evidence type="ECO:0000256" key="12">
    <source>
        <dbReference type="SAM" id="MobiDB-lite"/>
    </source>
</evidence>
<keyword evidence="14" id="KW-1185">Reference proteome</keyword>
<dbReference type="GO" id="GO:0000978">
    <property type="term" value="F:RNA polymerase II cis-regulatory region sequence-specific DNA binding"/>
    <property type="evidence" value="ECO:0007669"/>
    <property type="project" value="TreeGrafter"/>
</dbReference>
<dbReference type="GO" id="GO:0005634">
    <property type="term" value="C:nucleus"/>
    <property type="evidence" value="ECO:0007669"/>
    <property type="project" value="UniProtKB-SubCell"/>
</dbReference>
<evidence type="ECO:0000256" key="8">
    <source>
        <dbReference type="ARBA" id="ARBA00023125"/>
    </source>
</evidence>
<protein>
    <submittedName>
        <fullName evidence="15">Zinc finger protein 25-like</fullName>
    </submittedName>
</protein>
<dbReference type="KEGG" id="muo:115464495"/>
<evidence type="ECO:0000256" key="11">
    <source>
        <dbReference type="PROSITE-ProRule" id="PRU00042"/>
    </source>
</evidence>
<feature type="domain" description="C2H2-type" evidence="13">
    <location>
        <begin position="533"/>
        <end position="560"/>
    </location>
</feature>
<evidence type="ECO:0000313" key="14">
    <source>
        <dbReference type="Proteomes" id="UP000515156"/>
    </source>
</evidence>
<keyword evidence="6" id="KW-0862">Zinc</keyword>
<comment type="subcellular location">
    <subcellularLocation>
        <location evidence="1">Nucleus</location>
    </subcellularLocation>
</comment>
<dbReference type="InterPro" id="IPR013087">
    <property type="entry name" value="Znf_C2H2_type"/>
</dbReference>
<dbReference type="FunFam" id="3.30.160.60:FF:002604">
    <property type="entry name" value="Zinc finger protein 715"/>
    <property type="match status" value="1"/>
</dbReference>
<dbReference type="FunFam" id="3.30.160.60:FF:001954">
    <property type="entry name" value="Zinc finger protein 787"/>
    <property type="match status" value="2"/>
</dbReference>
<feature type="domain" description="C2H2-type" evidence="13">
    <location>
        <begin position="421"/>
        <end position="448"/>
    </location>
</feature>
<feature type="domain" description="C2H2-type" evidence="13">
    <location>
        <begin position="365"/>
        <end position="392"/>
    </location>
</feature>
<dbReference type="AlphaFoldDB" id="A0A6P7XDX1"/>
<sequence>MLVTTEALTHPDTLHHHDMNVLIHLKGDSLGYSIVNPDVIFKIKKEDEKYFTQPFEWEGKENPNDSTNSLPIVTSLFSLSIKQEEDFPLVDHLESEMSEQTHPSVTSFCNVKPDVLIRFKQEGIGTEPQGSEERGNLTTAGTCRQIYTAEATIEILKTEEDPVSDQLEGGEDDMDTRSSDGFQNKSKRMRECDGQQREEWKHKDSPDPSADCLEGTSRVIPPSMNESAPKGERPNVCIEQERTSTHCTNLKQNLIIGGETLFQSTVFEKRFIGKSNVTGQKKIHREDKPFHCTEYGKYTYCVHDKNFSQILELRRHELINTRKKHVHKMNLNGAKLFKCSVCDKSFSRNSNLRIHERIHTGGELYKCPECDKSFTRKNHLSIHERIHTGEKPFKCSECDKRFNQKSHLRTHEKIHTGEKFFKCSECGKCFTVKNHLRIHEKIHTGEKPFRCSECTKSFNQKNHLRVHERIHTGEKPFKCSECDKSFTRKHDLRIHERIHTGEKPFKCSECDKGFNQKNHLRSHERIHTGEKPFKCSECDKSFNQKTPLRTHERIHTGEKPFKCSEIF</sequence>
<feature type="domain" description="C2H2-type" evidence="13">
    <location>
        <begin position="337"/>
        <end position="364"/>
    </location>
</feature>
<evidence type="ECO:0000256" key="10">
    <source>
        <dbReference type="ARBA" id="ARBA00023242"/>
    </source>
</evidence>
<keyword evidence="4" id="KW-0677">Repeat</keyword>
<dbReference type="FunFam" id="3.30.160.60:FF:000038">
    <property type="entry name" value="Zinc finger protein 624"/>
    <property type="match status" value="1"/>
</dbReference>